<feature type="disulfide bond" evidence="4">
    <location>
        <begin position="35"/>
        <end position="44"/>
    </location>
</feature>
<dbReference type="PROSITE" id="PS00022">
    <property type="entry name" value="EGF_1"/>
    <property type="match status" value="2"/>
</dbReference>
<evidence type="ECO:0000256" key="2">
    <source>
        <dbReference type="ARBA" id="ARBA00022737"/>
    </source>
</evidence>
<reference evidence="7" key="1">
    <citation type="submission" date="2023-01" db="EMBL/GenBank/DDBJ databases">
        <title>Metagenome sequencing of chrysophaentin producing Chrysophaeum taylorii.</title>
        <authorList>
            <person name="Davison J."/>
            <person name="Bewley C."/>
        </authorList>
    </citation>
    <scope>NUCLEOTIDE SEQUENCE</scope>
    <source>
        <strain evidence="7">NIES-1699</strain>
    </source>
</reference>
<evidence type="ECO:0000313" key="8">
    <source>
        <dbReference type="Proteomes" id="UP001230188"/>
    </source>
</evidence>
<evidence type="ECO:0000256" key="4">
    <source>
        <dbReference type="PROSITE-ProRule" id="PRU00076"/>
    </source>
</evidence>
<evidence type="ECO:0000256" key="5">
    <source>
        <dbReference type="SAM" id="SignalP"/>
    </source>
</evidence>
<feature type="domain" description="EGF-like" evidence="6">
    <location>
        <begin position="13"/>
        <end position="45"/>
    </location>
</feature>
<dbReference type="PROSITE" id="PS50026">
    <property type="entry name" value="EGF_3"/>
    <property type="match status" value="2"/>
</dbReference>
<dbReference type="Pfam" id="PF23106">
    <property type="entry name" value="EGF_Teneurin"/>
    <property type="match status" value="1"/>
</dbReference>
<dbReference type="PROSITE" id="PS01186">
    <property type="entry name" value="EGF_2"/>
    <property type="match status" value="2"/>
</dbReference>
<dbReference type="PANTHER" id="PTHR11219">
    <property type="entry name" value="TENEURIN AND N-ACETYLGLUCOSAMINE-1-PHOSPHODIESTER ALPHA-N-ACETYLGLUCOSAMINIDASE"/>
    <property type="match status" value="1"/>
</dbReference>
<accession>A0AAD7UMS0</accession>
<dbReference type="InterPro" id="IPR000742">
    <property type="entry name" value="EGF"/>
</dbReference>
<dbReference type="AlphaFoldDB" id="A0AAD7UMS0"/>
<evidence type="ECO:0000256" key="3">
    <source>
        <dbReference type="ARBA" id="ARBA00023157"/>
    </source>
</evidence>
<evidence type="ECO:0000256" key="1">
    <source>
        <dbReference type="ARBA" id="ARBA00022536"/>
    </source>
</evidence>
<feature type="disulfide bond" evidence="4">
    <location>
        <begin position="17"/>
        <end position="27"/>
    </location>
</feature>
<dbReference type="EMBL" id="JAQMWT010000102">
    <property type="protein sequence ID" value="KAJ8610489.1"/>
    <property type="molecule type" value="Genomic_DNA"/>
</dbReference>
<comment type="caution">
    <text evidence="4">Lacks conserved residue(s) required for the propagation of feature annotation.</text>
</comment>
<dbReference type="PANTHER" id="PTHR11219:SF69">
    <property type="entry name" value="TENEURIN-A"/>
    <property type="match status" value="1"/>
</dbReference>
<protein>
    <recommendedName>
        <fullName evidence="6">EGF-like domain-containing protein</fullName>
    </recommendedName>
</protein>
<dbReference type="Gene3D" id="2.60.120.260">
    <property type="entry name" value="Galactose-binding domain-like"/>
    <property type="match status" value="1"/>
</dbReference>
<dbReference type="Gene3D" id="2.10.25.10">
    <property type="entry name" value="Laminin"/>
    <property type="match status" value="1"/>
</dbReference>
<feature type="disulfide bond" evidence="4">
    <location>
        <begin position="128"/>
        <end position="137"/>
    </location>
</feature>
<dbReference type="InterPro" id="IPR051216">
    <property type="entry name" value="Teneurin"/>
</dbReference>
<evidence type="ECO:0000313" key="7">
    <source>
        <dbReference type="EMBL" id="KAJ8610489.1"/>
    </source>
</evidence>
<dbReference type="Proteomes" id="UP001230188">
    <property type="component" value="Unassembled WGS sequence"/>
</dbReference>
<dbReference type="PRINTS" id="PR00011">
    <property type="entry name" value="EGFLAMININ"/>
</dbReference>
<evidence type="ECO:0000259" key="6">
    <source>
        <dbReference type="PROSITE" id="PS50026"/>
    </source>
</evidence>
<dbReference type="GO" id="GO:0050839">
    <property type="term" value="F:cell adhesion molecule binding"/>
    <property type="evidence" value="ECO:0007669"/>
    <property type="project" value="TreeGrafter"/>
</dbReference>
<name>A0AAD7UMS0_9STRA</name>
<dbReference type="GO" id="GO:0042803">
    <property type="term" value="F:protein homodimerization activity"/>
    <property type="evidence" value="ECO:0007669"/>
    <property type="project" value="TreeGrafter"/>
</dbReference>
<dbReference type="SMART" id="SM00181">
    <property type="entry name" value="EGF"/>
    <property type="match status" value="4"/>
</dbReference>
<feature type="domain" description="EGF-like" evidence="6">
    <location>
        <begin position="103"/>
        <end position="138"/>
    </location>
</feature>
<proteinExistence type="predicted"/>
<keyword evidence="5" id="KW-0732">Signal</keyword>
<dbReference type="GO" id="GO:0046982">
    <property type="term" value="F:protein heterodimerization activity"/>
    <property type="evidence" value="ECO:0007669"/>
    <property type="project" value="TreeGrafter"/>
</dbReference>
<comment type="caution">
    <text evidence="7">The sequence shown here is derived from an EMBL/GenBank/DDBJ whole genome shotgun (WGS) entry which is preliminary data.</text>
</comment>
<keyword evidence="8" id="KW-1185">Reference proteome</keyword>
<dbReference type="GO" id="GO:0007157">
    <property type="term" value="P:heterophilic cell-cell adhesion via plasma membrane cell adhesion molecules"/>
    <property type="evidence" value="ECO:0007669"/>
    <property type="project" value="TreeGrafter"/>
</dbReference>
<gene>
    <name evidence="7" type="ORF">CTAYLR_007768</name>
</gene>
<keyword evidence="2" id="KW-0677">Repeat</keyword>
<organism evidence="7 8">
    <name type="scientific">Chrysophaeum taylorii</name>
    <dbReference type="NCBI Taxonomy" id="2483200"/>
    <lineage>
        <taxon>Eukaryota</taxon>
        <taxon>Sar</taxon>
        <taxon>Stramenopiles</taxon>
        <taxon>Ochrophyta</taxon>
        <taxon>Pelagophyceae</taxon>
        <taxon>Pelagomonadales</taxon>
        <taxon>Pelagomonadaceae</taxon>
        <taxon>Chrysophaeum</taxon>
    </lineage>
</organism>
<keyword evidence="1 4" id="KW-0245">EGF-like domain</keyword>
<keyword evidence="3 4" id="KW-1015">Disulfide bond</keyword>
<sequence>MRFVAVLLLGSRVGAECPNACSGHGTCGAFDECTCYPNYQGGDCSLRTCPFATSHVDSPKGDLDGSADELSGPDTTVIVDSTVFPYGTTEQYPLMVDSRGYTLVNTAHAYTECANKGICDRKSGECECFEGYEGAACQRASCPDPQCSGHGTCQTAAEIAWKDNSNEYKLWDKDLTMGCVCEPGYTGPSCADKMCKYGVDPLYDDDEYMSIRVPTARVIFENKNRYMPSGENGKLAGTYAIKFYDVFGEDYHTTPILVNSTCEDITTALEELPNAVVPKDSVMCNMQNEQNKDEIAYDLTFQENPGDLTPIEIDMYLDGSRTTVYNDRTPTTEKTYNITVDYNVSVTVYPNYYGIAGEFVDYFSEYCKGVSITMSQITNTYGTTAGVRGRVDALSKAESKLLKKCLGDSNGDSSDNVEVYDWDFGTWNTTLYPHIVKIAPHPTVGTEPKADVYDAGKFYLLWFNENEGPEGTFYTGNLPEAVSGKEYTVFTTHGVASVITNATRTIAKPSMVNLSSALPVTGYFDKGKNMIYTSADASCYHSELATCLEKGDLIFLFDANWPTDVSGNLGKSTITSIGASNSGNLYKIVKIGINHPTTTTYLTEDRYYIVVDKVINWDGSKKVRRGDLGLAPQDQYIGHQWIIKFVPEETNGNYEYVQECSGRGLCDMESGLCECFTGYTNDNCDLQSSLAV</sequence>
<feature type="signal peptide" evidence="5">
    <location>
        <begin position="1"/>
        <end position="15"/>
    </location>
</feature>
<feature type="chain" id="PRO_5041984891" description="EGF-like domain-containing protein" evidence="5">
    <location>
        <begin position="16"/>
        <end position="692"/>
    </location>
</feature>